<feature type="compositionally biased region" description="Basic residues" evidence="2">
    <location>
        <begin position="322"/>
        <end position="334"/>
    </location>
</feature>
<dbReference type="OrthoDB" id="3222645at2759"/>
<reference evidence="3 4" key="1">
    <citation type="submission" date="2020-07" db="EMBL/GenBank/DDBJ databases">
        <title>Comparative genomics of pyrophilous fungi reveals a link between fire events and developmental genes.</title>
        <authorList>
            <consortium name="DOE Joint Genome Institute"/>
            <person name="Steindorff A.S."/>
            <person name="Carver A."/>
            <person name="Calhoun S."/>
            <person name="Stillman K."/>
            <person name="Liu H."/>
            <person name="Lipzen A."/>
            <person name="Pangilinan J."/>
            <person name="Labutti K."/>
            <person name="Bruns T.D."/>
            <person name="Grigoriev I.V."/>
        </authorList>
    </citation>
    <scope>NUCLEOTIDE SEQUENCE [LARGE SCALE GENOMIC DNA]</scope>
    <source>
        <strain evidence="3 4">CBS 144469</strain>
    </source>
</reference>
<keyword evidence="4" id="KW-1185">Reference proteome</keyword>
<feature type="compositionally biased region" description="Basic and acidic residues" evidence="2">
    <location>
        <begin position="543"/>
        <end position="580"/>
    </location>
</feature>
<dbReference type="Proteomes" id="UP000521943">
    <property type="component" value="Unassembled WGS sequence"/>
</dbReference>
<dbReference type="EMBL" id="JACGCI010000146">
    <property type="protein sequence ID" value="KAF6743409.1"/>
    <property type="molecule type" value="Genomic_DNA"/>
</dbReference>
<feature type="compositionally biased region" description="Low complexity" evidence="2">
    <location>
        <begin position="485"/>
        <end position="495"/>
    </location>
</feature>
<comment type="caution">
    <text evidence="3">The sequence shown here is derived from an EMBL/GenBank/DDBJ whole genome shotgun (WGS) entry which is preliminary data.</text>
</comment>
<feature type="region of interest" description="Disordered" evidence="2">
    <location>
        <begin position="877"/>
        <end position="922"/>
    </location>
</feature>
<evidence type="ECO:0000313" key="4">
    <source>
        <dbReference type="Proteomes" id="UP000521943"/>
    </source>
</evidence>
<feature type="compositionally biased region" description="Low complexity" evidence="2">
    <location>
        <begin position="725"/>
        <end position="737"/>
    </location>
</feature>
<feature type="compositionally biased region" description="Basic and acidic residues" evidence="2">
    <location>
        <begin position="739"/>
        <end position="749"/>
    </location>
</feature>
<feature type="region of interest" description="Disordered" evidence="2">
    <location>
        <begin position="1001"/>
        <end position="1064"/>
    </location>
</feature>
<feature type="compositionally biased region" description="Basic and acidic residues" evidence="2">
    <location>
        <begin position="912"/>
        <end position="922"/>
    </location>
</feature>
<feature type="compositionally biased region" description="Polar residues" evidence="2">
    <location>
        <begin position="475"/>
        <end position="484"/>
    </location>
</feature>
<feature type="compositionally biased region" description="Polar residues" evidence="2">
    <location>
        <begin position="1023"/>
        <end position="1033"/>
    </location>
</feature>
<feature type="compositionally biased region" description="Low complexity" evidence="2">
    <location>
        <begin position="397"/>
        <end position="420"/>
    </location>
</feature>
<dbReference type="PANTHER" id="PTHR24216">
    <property type="entry name" value="PAXILLIN-RELATED"/>
    <property type="match status" value="1"/>
</dbReference>
<organism evidence="3 4">
    <name type="scientific">Ephemerocybe angulata</name>
    <dbReference type="NCBI Taxonomy" id="980116"/>
    <lineage>
        <taxon>Eukaryota</taxon>
        <taxon>Fungi</taxon>
        <taxon>Dikarya</taxon>
        <taxon>Basidiomycota</taxon>
        <taxon>Agaricomycotina</taxon>
        <taxon>Agaricomycetes</taxon>
        <taxon>Agaricomycetidae</taxon>
        <taxon>Agaricales</taxon>
        <taxon>Agaricineae</taxon>
        <taxon>Psathyrellaceae</taxon>
        <taxon>Ephemerocybe</taxon>
    </lineage>
</organism>
<feature type="region of interest" description="Disordered" evidence="2">
    <location>
        <begin position="724"/>
        <end position="749"/>
    </location>
</feature>
<feature type="compositionally biased region" description="Low complexity" evidence="2">
    <location>
        <begin position="437"/>
        <end position="469"/>
    </location>
</feature>
<dbReference type="AlphaFoldDB" id="A0A8H6HAE6"/>
<feature type="compositionally biased region" description="Polar residues" evidence="2">
    <location>
        <begin position="504"/>
        <end position="518"/>
    </location>
</feature>
<feature type="compositionally biased region" description="Low complexity" evidence="2">
    <location>
        <begin position="239"/>
        <end position="250"/>
    </location>
</feature>
<dbReference type="PANTHER" id="PTHR24216:SF65">
    <property type="entry name" value="PAXILLIN-LIKE PROTEIN 1"/>
    <property type="match status" value="1"/>
</dbReference>
<name>A0A8H6HAE6_9AGAR</name>
<evidence type="ECO:0000256" key="1">
    <source>
        <dbReference type="SAM" id="Coils"/>
    </source>
</evidence>
<evidence type="ECO:0000313" key="3">
    <source>
        <dbReference type="EMBL" id="KAF6743409.1"/>
    </source>
</evidence>
<feature type="region of interest" description="Disordered" evidence="2">
    <location>
        <begin position="223"/>
        <end position="255"/>
    </location>
</feature>
<feature type="coiled-coil region" evidence="1">
    <location>
        <begin position="110"/>
        <end position="186"/>
    </location>
</feature>
<evidence type="ECO:0000256" key="2">
    <source>
        <dbReference type="SAM" id="MobiDB-lite"/>
    </source>
</evidence>
<feature type="region of interest" description="Disordered" evidence="2">
    <location>
        <begin position="307"/>
        <end position="587"/>
    </location>
</feature>
<feature type="compositionally biased region" description="Acidic residues" evidence="2">
    <location>
        <begin position="1002"/>
        <end position="1014"/>
    </location>
</feature>
<feature type="compositionally biased region" description="Pro residues" evidence="2">
    <location>
        <begin position="381"/>
        <end position="393"/>
    </location>
</feature>
<keyword evidence="1" id="KW-0175">Coiled coil</keyword>
<feature type="compositionally biased region" description="Basic and acidic residues" evidence="2">
    <location>
        <begin position="335"/>
        <end position="346"/>
    </location>
</feature>
<accession>A0A8H6HAE6</accession>
<proteinExistence type="predicted"/>
<sequence>MLLVPHFVEGCFLCLESTSYFATSTIPELPLSSSLITHLKSQSSHRMSASSTQPPPAPTCALSPSPFPLSLLFETPTPQFTHPTTPWLVFILILVSAYTITSYTRWARMMDNMRERVKALRDAQLEHENDLKVQKEELEAKAREAVEKDAELTELKKEVRDTRRDAEERERDRDEWEAELSRVQSLLAKRTKQLESLSSQAEPFLHILHINLDLDLPGDASTAPTSPAMITDSAHSDLTSSPTSMTFPTFKPQPEPSDDMVVSLLRALNADISSLSVDLAAEGVKVVKEVETALKDADSWIDAMLQEESSPPPDAFSDGSSKSKKAKKAKKGKGDKKSPKQQKAPEQRTNGHPHAHPYGQFFPERRLTDSPASLHEVELSPGPPPSAPLPPIPSQFRSPSPGAAPQSASAPPSRSVPSRSQTQAQQPKSAPVGLGIAGIAGASGQRPQQEQQRPPQYMYPYPYSNQQQPMGIPVSLSSNYAPQRSSTLGSISSSGSGLGMVPFPSSSNTTAYTASPKQTKLAEQDLTSLGPYDRQVAIQSQREAQRQQRIEEKKRLKKERRESDKERREREKAEQGRLREEAEEASGQAGEVFGAGLVGMLGEAGVTVPSSSISGSGGRKGAKGGEAVDAGRERLRLALELAFRSALCAYTHWMICSWFFEDERGGLASSAGSPHADGGGGIGDGGEGLEGLLGEVYARVREGEEQFVSGLWRALTRKHVQRMLPGASPSSSASNSKKPSKDDDGGDGYERDAIEEEEEEEGQDELIEELCVYIIDALVNVLIVAGAHGGWYVGGLDTGKEGNSPLEEDGQDDEDLDEDLLDVDLGSPDQAQDPIGGAYSDLGLDFDTDVYRDPYEGISISQLSEFLTVTPTADTFKIGGSPGKGHVEPGLAPSSSSQSGSDQKHSRPSSRTAERPSREQAHFEATRRYTHTHLHALLTSVFKAPLVRILKEAKVLNKVLGEGVVRCDLEALYVGPGVVFERGMMEKASLGIVPKLARAEEISDEGGAEEVDGDETPRPGGSPSANRGSSQYQGAKASPQEVSHPEDPPPGQGNLEEDGEDEILCTTELGLVRAEKVPRTRGEWDELVLLKPRVVLMRDLQ</sequence>
<gene>
    <name evidence="3" type="ORF">DFP72DRAFT_129293</name>
</gene>
<protein>
    <submittedName>
        <fullName evidence="3">Uncharacterized protein</fullName>
    </submittedName>
</protein>